<evidence type="ECO:0000256" key="1">
    <source>
        <dbReference type="ARBA" id="ARBA00001772"/>
    </source>
</evidence>
<feature type="chain" id="PRO_5038987788" description="Probable periplasmic serine endoprotease DegP-like" evidence="17">
    <location>
        <begin position="23"/>
        <end position="491"/>
    </location>
</feature>
<dbReference type="EC" id="3.4.21.107" evidence="5"/>
<dbReference type="Gene3D" id="2.40.10.120">
    <property type="match status" value="1"/>
</dbReference>
<dbReference type="Pfam" id="PF13180">
    <property type="entry name" value="PDZ_2"/>
    <property type="match status" value="1"/>
</dbReference>
<dbReference type="InterPro" id="IPR009003">
    <property type="entry name" value="Peptidase_S1_PA"/>
</dbReference>
<evidence type="ECO:0000256" key="15">
    <source>
        <dbReference type="PIRSR" id="PIRSR611782-1"/>
    </source>
</evidence>
<feature type="domain" description="PDZ" evidence="18">
    <location>
        <begin position="389"/>
        <end position="481"/>
    </location>
</feature>
<keyword evidence="20" id="KW-1185">Reference proteome</keyword>
<dbReference type="EMBL" id="LDXT01000096">
    <property type="protein sequence ID" value="KRT53620.1"/>
    <property type="molecule type" value="Genomic_DNA"/>
</dbReference>
<dbReference type="GO" id="GO:0042597">
    <property type="term" value="C:periplasmic space"/>
    <property type="evidence" value="ECO:0007669"/>
    <property type="project" value="UniProtKB-SubCell"/>
</dbReference>
<evidence type="ECO:0000256" key="12">
    <source>
        <dbReference type="ARBA" id="ARBA00022825"/>
    </source>
</evidence>
<feature type="active site" description="Charge relay system" evidence="15">
    <location>
        <position position="163"/>
    </location>
</feature>
<evidence type="ECO:0000256" key="10">
    <source>
        <dbReference type="ARBA" id="ARBA00022764"/>
    </source>
</evidence>
<dbReference type="Pfam" id="PF17820">
    <property type="entry name" value="PDZ_6"/>
    <property type="match status" value="1"/>
</dbReference>
<keyword evidence="11" id="KW-0378">Hydrolase</keyword>
<feature type="active site" description="Charge relay system" evidence="15">
    <location>
        <position position="237"/>
    </location>
</feature>
<dbReference type="PANTHER" id="PTHR22939:SF129">
    <property type="entry name" value="SERINE PROTEASE HTRA2, MITOCHONDRIAL"/>
    <property type="match status" value="1"/>
</dbReference>
<evidence type="ECO:0000313" key="19">
    <source>
        <dbReference type="EMBL" id="KRT53620.1"/>
    </source>
</evidence>
<dbReference type="InterPro" id="IPR036034">
    <property type="entry name" value="PDZ_sf"/>
</dbReference>
<dbReference type="InterPro" id="IPR001940">
    <property type="entry name" value="Peptidase_S1C"/>
</dbReference>
<dbReference type="InterPro" id="IPR041489">
    <property type="entry name" value="PDZ_6"/>
</dbReference>
<organism evidence="19 20">
    <name type="scientific">endosymbiont of Ridgeia piscesae</name>
    <dbReference type="NCBI Taxonomy" id="54398"/>
    <lineage>
        <taxon>Bacteria</taxon>
        <taxon>Pseudomonadati</taxon>
        <taxon>Pseudomonadota</taxon>
        <taxon>Gammaproteobacteria</taxon>
        <taxon>sulfur-oxidizing symbionts</taxon>
    </lineage>
</organism>
<evidence type="ECO:0000313" key="20">
    <source>
        <dbReference type="Proteomes" id="UP000051634"/>
    </source>
</evidence>
<dbReference type="SUPFAM" id="SSF50156">
    <property type="entry name" value="PDZ domain-like"/>
    <property type="match status" value="2"/>
</dbReference>
<dbReference type="CDD" id="cd10839">
    <property type="entry name" value="cpPDZ1_DegP-like"/>
    <property type="match status" value="1"/>
</dbReference>
<dbReference type="InterPro" id="IPR011782">
    <property type="entry name" value="Pept_S1C_Do"/>
</dbReference>
<dbReference type="InterPro" id="IPR001478">
    <property type="entry name" value="PDZ"/>
</dbReference>
<evidence type="ECO:0000256" key="16">
    <source>
        <dbReference type="PIRSR" id="PIRSR611782-2"/>
    </source>
</evidence>
<feature type="binding site" evidence="16">
    <location>
        <position position="163"/>
    </location>
    <ligand>
        <name>substrate</name>
    </ligand>
</feature>
<dbReference type="SMART" id="SM00228">
    <property type="entry name" value="PDZ"/>
    <property type="match status" value="2"/>
</dbReference>
<feature type="binding site" evidence="16">
    <location>
        <begin position="235"/>
        <end position="237"/>
    </location>
    <ligand>
        <name>substrate</name>
    </ligand>
</feature>
<evidence type="ECO:0000256" key="17">
    <source>
        <dbReference type="SAM" id="SignalP"/>
    </source>
</evidence>
<dbReference type="FunFam" id="2.40.10.120:FF:000007">
    <property type="entry name" value="Periplasmic serine endoprotease DegP-like"/>
    <property type="match status" value="1"/>
</dbReference>
<feature type="binding site" evidence="16">
    <location>
        <position position="54"/>
    </location>
    <ligand>
        <name>substrate</name>
    </ligand>
</feature>
<dbReference type="Pfam" id="PF13365">
    <property type="entry name" value="Trypsin_2"/>
    <property type="match status" value="1"/>
</dbReference>
<evidence type="ECO:0000256" key="9">
    <source>
        <dbReference type="ARBA" id="ARBA00022737"/>
    </source>
</evidence>
<evidence type="ECO:0000256" key="14">
    <source>
        <dbReference type="ARBA" id="ARBA00032850"/>
    </source>
</evidence>
<dbReference type="PROSITE" id="PS50106">
    <property type="entry name" value="PDZ"/>
    <property type="match status" value="2"/>
</dbReference>
<keyword evidence="12" id="KW-0720">Serine protease</keyword>
<comment type="subcellular location">
    <subcellularLocation>
        <location evidence="3">Periplasm</location>
    </subcellularLocation>
</comment>
<feature type="domain" description="PDZ" evidence="18">
    <location>
        <begin position="281"/>
        <end position="372"/>
    </location>
</feature>
<evidence type="ECO:0000256" key="6">
    <source>
        <dbReference type="ARBA" id="ARBA00013958"/>
    </source>
</evidence>
<keyword evidence="13" id="KW-0346">Stress response</keyword>
<evidence type="ECO:0000256" key="7">
    <source>
        <dbReference type="ARBA" id="ARBA00022670"/>
    </source>
</evidence>
<keyword evidence="7 19" id="KW-0645">Protease</keyword>
<proteinExistence type="inferred from homology"/>
<dbReference type="SUPFAM" id="SSF50494">
    <property type="entry name" value="Trypsin-like serine proteases"/>
    <property type="match status" value="1"/>
</dbReference>
<comment type="catalytic activity">
    <reaction evidence="1">
        <text>Acts on substrates that are at least partially unfolded. The cleavage site P1 residue is normally between a pair of hydrophobic residues, such as Val-|-Val.</text>
        <dbReference type="EC" id="3.4.21.107"/>
    </reaction>
</comment>
<accession>A0A0T5YSP2</accession>
<comment type="caution">
    <text evidence="19">The sequence shown here is derived from an EMBL/GenBank/DDBJ whole genome shotgun (WGS) entry which is preliminary data.</text>
</comment>
<dbReference type="Gene3D" id="2.30.42.10">
    <property type="match status" value="2"/>
</dbReference>
<evidence type="ECO:0000256" key="4">
    <source>
        <dbReference type="ARBA" id="ARBA00010541"/>
    </source>
</evidence>
<dbReference type="PANTHER" id="PTHR22939">
    <property type="entry name" value="SERINE PROTEASE FAMILY S1C HTRA-RELATED"/>
    <property type="match status" value="1"/>
</dbReference>
<dbReference type="GO" id="GO:0004252">
    <property type="term" value="F:serine-type endopeptidase activity"/>
    <property type="evidence" value="ECO:0007669"/>
    <property type="project" value="InterPro"/>
</dbReference>
<dbReference type="RefSeq" id="WP_060528176.1">
    <property type="nucleotide sequence ID" value="NZ_KQ557117.1"/>
</dbReference>
<comment type="function">
    <text evidence="2">Might be efficient in the degradation of transiently denatured and unfolded proteins which accumulate in the periplasm following stress conditions.</text>
</comment>
<dbReference type="FunFam" id="2.40.10.10:FF:000001">
    <property type="entry name" value="Periplasmic serine protease DegS"/>
    <property type="match status" value="1"/>
</dbReference>
<evidence type="ECO:0000259" key="18">
    <source>
        <dbReference type="PROSITE" id="PS50106"/>
    </source>
</evidence>
<feature type="binding site" evidence="16">
    <location>
        <position position="133"/>
    </location>
    <ligand>
        <name>substrate</name>
    </ligand>
</feature>
<evidence type="ECO:0000256" key="5">
    <source>
        <dbReference type="ARBA" id="ARBA00013035"/>
    </source>
</evidence>
<dbReference type="PRINTS" id="PR00834">
    <property type="entry name" value="PROTEASES2C"/>
</dbReference>
<keyword evidence="8 17" id="KW-0732">Signal</keyword>
<reference evidence="19 20" key="1">
    <citation type="submission" date="2015-11" db="EMBL/GenBank/DDBJ databases">
        <title>The genome of Candidatus Endoriftia persephone in Ridgeia piscesae and population structure of the North Eastern Pacific vestimentiferan symbionts.</title>
        <authorList>
            <person name="Perez M."/>
            <person name="Juniper K.S."/>
        </authorList>
    </citation>
    <scope>NUCLEOTIDE SEQUENCE [LARGE SCALE GENOMIC DNA]</scope>
    <source>
        <strain evidence="19">Ind11</strain>
    </source>
</reference>
<name>A0A0T5YSP2_9GAMM</name>
<dbReference type="NCBIfam" id="TIGR02037">
    <property type="entry name" value="degP_htrA_DO"/>
    <property type="match status" value="1"/>
</dbReference>
<evidence type="ECO:0000256" key="8">
    <source>
        <dbReference type="ARBA" id="ARBA00022729"/>
    </source>
</evidence>
<evidence type="ECO:0000256" key="3">
    <source>
        <dbReference type="ARBA" id="ARBA00004418"/>
    </source>
</evidence>
<dbReference type="GO" id="GO:0006508">
    <property type="term" value="P:proteolysis"/>
    <property type="evidence" value="ECO:0007669"/>
    <property type="project" value="UniProtKB-KW"/>
</dbReference>
<sequence>MKINRIVPLLVLLLCIVSPAYAQDGGIENLRETGKAFASVARTVSPSVVFIQVEGKASGSAVTGFSSPFGDRSPFNDDLFKRFFGDRFPGIPHSPRSEMPRGERRTISQGSGFVFATKDGLLSDQSYILTNNHVVEDADKIRVKLQDGREFDAKIEGRDPQSDVAVLVINTGGLPALSLGDSSKLEVGEWVVAIGNPFGLSHTLTVGVVSAKGRTSLGINDYEDFIQTDAAINPGNSGGPLVNLDGEVVGINTAIFSRSGGYMGVGFAIPINLAKAIANQLMDGGEVTRGYLGIVIQALTPELAESFGLDQNLGILIAQVSEDSPAAQAGLRQGDVIVAYQGKPVTDVGRFRNQVSLTSPGSREQLTIVRDGKRRGITVTIGTLAKDKLIAEGPAQSADELGLSVQTLTPQLADQFGTKAGEGVVVTEVRPGSIAAMAGIKPGAVIMQVEHKPVKSAAEFKHAVENGSNDKRVLLLIRRGDMQQYVVLNWQ</sequence>
<dbReference type="Proteomes" id="UP000051634">
    <property type="component" value="Unassembled WGS sequence"/>
</dbReference>
<comment type="similarity">
    <text evidence="4">Belongs to the peptidase S1C family.</text>
</comment>
<feature type="signal peptide" evidence="17">
    <location>
        <begin position="1"/>
        <end position="22"/>
    </location>
</feature>
<protein>
    <recommendedName>
        <fullName evidence="6">Probable periplasmic serine endoprotease DegP-like</fullName>
        <ecNumber evidence="5">3.4.21.107</ecNumber>
    </recommendedName>
    <alternativeName>
        <fullName evidence="14">Protease Do</fullName>
    </alternativeName>
</protein>
<feature type="active site" description="Charge relay system" evidence="15">
    <location>
        <position position="133"/>
    </location>
</feature>
<gene>
    <name evidence="19" type="ORF">Ga0074115_10655</name>
</gene>
<keyword evidence="10" id="KW-0574">Periplasm</keyword>
<dbReference type="AlphaFoldDB" id="A0A0T5YSP2"/>
<evidence type="ECO:0000256" key="11">
    <source>
        <dbReference type="ARBA" id="ARBA00022801"/>
    </source>
</evidence>
<dbReference type="PATRIC" id="fig|54398.3.peg.533"/>
<evidence type="ECO:0000256" key="2">
    <source>
        <dbReference type="ARBA" id="ARBA00002610"/>
    </source>
</evidence>
<keyword evidence="9" id="KW-0677">Repeat</keyword>
<dbReference type="OrthoDB" id="9758917at2"/>
<evidence type="ECO:0000256" key="13">
    <source>
        <dbReference type="ARBA" id="ARBA00023016"/>
    </source>
</evidence>